<evidence type="ECO:0000256" key="2">
    <source>
        <dbReference type="ARBA" id="ARBA00022723"/>
    </source>
</evidence>
<dbReference type="GO" id="GO:0016239">
    <property type="term" value="P:positive regulation of macroautophagy"/>
    <property type="evidence" value="ECO:0007669"/>
    <property type="project" value="TreeGrafter"/>
</dbReference>
<protein>
    <submittedName>
        <fullName evidence="9">844_t:CDS:1</fullName>
    </submittedName>
</protein>
<dbReference type="GO" id="GO:0005829">
    <property type="term" value="C:cytosol"/>
    <property type="evidence" value="ECO:0007669"/>
    <property type="project" value="TreeGrafter"/>
</dbReference>
<feature type="region of interest" description="Disordered" evidence="7">
    <location>
        <begin position="521"/>
        <end position="559"/>
    </location>
</feature>
<evidence type="ECO:0000256" key="6">
    <source>
        <dbReference type="PROSITE-ProRule" id="PRU00221"/>
    </source>
</evidence>
<feature type="domain" description="WDR59/RTC1-like RING zinc finger" evidence="8">
    <location>
        <begin position="689"/>
        <end position="736"/>
    </location>
</feature>
<evidence type="ECO:0000259" key="8">
    <source>
        <dbReference type="Pfam" id="PF17120"/>
    </source>
</evidence>
<dbReference type="OrthoDB" id="60955at2759"/>
<evidence type="ECO:0000313" key="10">
    <source>
        <dbReference type="Proteomes" id="UP000789508"/>
    </source>
</evidence>
<feature type="compositionally biased region" description="Acidic residues" evidence="7">
    <location>
        <begin position="522"/>
        <end position="539"/>
    </location>
</feature>
<dbReference type="InterPro" id="IPR049566">
    <property type="entry name" value="WDR59_RTC1-like_RING_Znf"/>
</dbReference>
<dbReference type="Gene3D" id="2.130.10.10">
    <property type="entry name" value="YVTN repeat-like/Quinoprotein amine dehydrogenase"/>
    <property type="match status" value="2"/>
</dbReference>
<keyword evidence="4" id="KW-0863">Zinc-finger</keyword>
<dbReference type="EMBL" id="CAJVPS010000103">
    <property type="protein sequence ID" value="CAG8452306.1"/>
    <property type="molecule type" value="Genomic_DNA"/>
</dbReference>
<sequence>MTEPSNYWLFRPATPTPSSPLQSSTSVGGPSNTSPYSTFGFTSHSTRNQGLEAKRDLVKVKVNNPLSALSASPDQTRVVVGGHQVLKTYRVSEKGVREEANLKYKQYIHKQSISDVKWGNQYSKSKIAAASNNGYIQLWDVGGGKGKLDRTIDEQGRAINKICFNPMQGILMLCAFQDGLIQMWDLRDRVRPKITFNGRANSARDVQFHPSNSNEFIAAFDNGMIQKWDIRKPNNYERRLFAHASSALTVDWHPDGNKVASGGVDKIIKIWDINSDDNKPTEFIPCISAVARVQWRPNQVDEIASCSFNKDNRIFVWNIKRPYIASYFFDEHEDIPTGILWHDSHVLWSCSRDKTFIQQDIRTNSHRQIDLLNKCGIGWNVYDELAFAIDKPAADLNQIRRSPSASDSGIVEPEIRSQQKTGVSFMTMFDYESFKYLAENYMISTDDILNTCQHNAKIAWEAQKFRTSQTWKIVQLLFSNDTLDEEEKIITNSDNKQVSKCITENFYKHVDLPKEKVLDGMQENEDSLSESEESDEFVTDENREKENVPATQQPPPPNLIKMTSKLVQQTLKSAVRPIWNHESSMNSLLEYYAEQGDVQMCVTLVLVLDERLNVDKDTVERWIFSYIELLHRFQLWIPASAIISSCKIPSVREKNQESTTIYTTCNNCFKPIINSHNGFWICDKCQKLLNPCSICHRIVKGLYSWCQGCGHGGHLAHMQEWFQKKSECPTGCGHYCA</sequence>
<dbReference type="PANTHER" id="PTHR46200:SF1">
    <property type="entry name" value="GATOR COMPLEX PROTEIN WDR24"/>
    <property type="match status" value="1"/>
</dbReference>
<reference evidence="9" key="1">
    <citation type="submission" date="2021-06" db="EMBL/GenBank/DDBJ databases">
        <authorList>
            <person name="Kallberg Y."/>
            <person name="Tangrot J."/>
            <person name="Rosling A."/>
        </authorList>
    </citation>
    <scope>NUCLEOTIDE SEQUENCE</scope>
    <source>
        <strain evidence="9">FL130A</strain>
    </source>
</reference>
<evidence type="ECO:0000256" key="4">
    <source>
        <dbReference type="ARBA" id="ARBA00022771"/>
    </source>
</evidence>
<dbReference type="SMART" id="SM00320">
    <property type="entry name" value="WD40"/>
    <property type="match status" value="6"/>
</dbReference>
<dbReference type="InterPro" id="IPR036322">
    <property type="entry name" value="WD40_repeat_dom_sf"/>
</dbReference>
<dbReference type="GO" id="GO:1904263">
    <property type="term" value="P:positive regulation of TORC1 signaling"/>
    <property type="evidence" value="ECO:0007669"/>
    <property type="project" value="TreeGrafter"/>
</dbReference>
<dbReference type="CDD" id="cd16693">
    <property type="entry name" value="mRING-H2-C3H3C2_WDR24"/>
    <property type="match status" value="1"/>
</dbReference>
<dbReference type="Proteomes" id="UP000789508">
    <property type="component" value="Unassembled WGS sequence"/>
</dbReference>
<evidence type="ECO:0000256" key="5">
    <source>
        <dbReference type="ARBA" id="ARBA00022833"/>
    </source>
</evidence>
<dbReference type="InterPro" id="IPR015943">
    <property type="entry name" value="WD40/YVTN_repeat-like_dom_sf"/>
</dbReference>
<dbReference type="Pfam" id="PF17120">
    <property type="entry name" value="zf-RING_16"/>
    <property type="match status" value="1"/>
</dbReference>
<dbReference type="PROSITE" id="PS50294">
    <property type="entry name" value="WD_REPEATS_REGION"/>
    <property type="match status" value="1"/>
</dbReference>
<organism evidence="9 10">
    <name type="scientific">Ambispora leptoticha</name>
    <dbReference type="NCBI Taxonomy" id="144679"/>
    <lineage>
        <taxon>Eukaryota</taxon>
        <taxon>Fungi</taxon>
        <taxon>Fungi incertae sedis</taxon>
        <taxon>Mucoromycota</taxon>
        <taxon>Glomeromycotina</taxon>
        <taxon>Glomeromycetes</taxon>
        <taxon>Archaeosporales</taxon>
        <taxon>Ambisporaceae</taxon>
        <taxon>Ambispora</taxon>
    </lineage>
</organism>
<dbReference type="PANTHER" id="PTHR46200">
    <property type="entry name" value="GATOR COMPLEX PROTEIN WDR24"/>
    <property type="match status" value="1"/>
</dbReference>
<evidence type="ECO:0000256" key="1">
    <source>
        <dbReference type="ARBA" id="ARBA00022574"/>
    </source>
</evidence>
<keyword evidence="5" id="KW-0862">Zinc</keyword>
<proteinExistence type="predicted"/>
<dbReference type="InterPro" id="IPR019775">
    <property type="entry name" value="WD40_repeat_CS"/>
</dbReference>
<feature type="repeat" description="WD" evidence="6">
    <location>
        <begin position="240"/>
        <end position="281"/>
    </location>
</feature>
<evidence type="ECO:0000313" key="9">
    <source>
        <dbReference type="EMBL" id="CAG8452306.1"/>
    </source>
</evidence>
<feature type="region of interest" description="Disordered" evidence="7">
    <location>
        <begin position="1"/>
        <end position="44"/>
    </location>
</feature>
<dbReference type="SUPFAM" id="SSF50978">
    <property type="entry name" value="WD40 repeat-like"/>
    <property type="match status" value="1"/>
</dbReference>
<evidence type="ECO:0000256" key="3">
    <source>
        <dbReference type="ARBA" id="ARBA00022737"/>
    </source>
</evidence>
<accession>A0A9N8VJS0</accession>
<feature type="compositionally biased region" description="Polar residues" evidence="7">
    <location>
        <begin position="27"/>
        <end position="44"/>
    </location>
</feature>
<dbReference type="InterPro" id="IPR001680">
    <property type="entry name" value="WD40_rpt"/>
</dbReference>
<keyword evidence="3" id="KW-0677">Repeat</keyword>
<dbReference type="PROSITE" id="PS00678">
    <property type="entry name" value="WD_REPEATS_1"/>
    <property type="match status" value="2"/>
</dbReference>
<keyword evidence="10" id="KW-1185">Reference proteome</keyword>
<comment type="caution">
    <text evidence="9">The sequence shown here is derived from an EMBL/GenBank/DDBJ whole genome shotgun (WGS) entry which is preliminary data.</text>
</comment>
<dbReference type="InterPro" id="IPR037590">
    <property type="entry name" value="WDR24"/>
</dbReference>
<keyword evidence="1 6" id="KW-0853">WD repeat</keyword>
<dbReference type="GO" id="GO:0005774">
    <property type="term" value="C:vacuolar membrane"/>
    <property type="evidence" value="ECO:0007669"/>
    <property type="project" value="TreeGrafter"/>
</dbReference>
<dbReference type="AlphaFoldDB" id="A0A9N8VJS0"/>
<keyword evidence="2" id="KW-0479">Metal-binding</keyword>
<dbReference type="GO" id="GO:0008270">
    <property type="term" value="F:zinc ion binding"/>
    <property type="evidence" value="ECO:0007669"/>
    <property type="project" value="UniProtKB-KW"/>
</dbReference>
<name>A0A9N8VJS0_9GLOM</name>
<dbReference type="Pfam" id="PF00400">
    <property type="entry name" value="WD40"/>
    <property type="match status" value="1"/>
</dbReference>
<evidence type="ECO:0000256" key="7">
    <source>
        <dbReference type="SAM" id="MobiDB-lite"/>
    </source>
</evidence>
<gene>
    <name evidence="9" type="ORF">ALEPTO_LOCUS1081</name>
</gene>
<dbReference type="PROSITE" id="PS50082">
    <property type="entry name" value="WD_REPEATS_2"/>
    <property type="match status" value="1"/>
</dbReference>
<dbReference type="GO" id="GO:0061700">
    <property type="term" value="C:GATOR2 complex"/>
    <property type="evidence" value="ECO:0007669"/>
    <property type="project" value="TreeGrafter"/>
</dbReference>